<feature type="transmembrane region" description="Helical" evidence="7">
    <location>
        <begin position="106"/>
        <end position="129"/>
    </location>
</feature>
<keyword evidence="4 7" id="KW-0812">Transmembrane</keyword>
<dbReference type="Gene3D" id="1.10.3720.10">
    <property type="entry name" value="MetI-like"/>
    <property type="match status" value="1"/>
</dbReference>
<reference evidence="9 10" key="1">
    <citation type="submission" date="2016-09" db="EMBL/GenBank/DDBJ databases">
        <title>Complete genome sequence of Actinomyces hongkongensis HKU8.</title>
        <authorList>
            <person name="Gao Y.-X."/>
            <person name="Zhou Y.-Y."/>
            <person name="Xie Y."/>
            <person name="Wang M."/>
            <person name="Wang S.-J."/>
            <person name="Shen S.-G."/>
        </authorList>
    </citation>
    <scope>NUCLEOTIDE SEQUENCE [LARGE SCALE GENOMIC DNA]</scope>
    <source>
        <strain evidence="9 10">HKU8</strain>
    </source>
</reference>
<dbReference type="Pfam" id="PF00528">
    <property type="entry name" value="BPD_transp_1"/>
    <property type="match status" value="1"/>
</dbReference>
<proteinExistence type="inferred from homology"/>
<dbReference type="KEGG" id="phon:BH719_04980"/>
<gene>
    <name evidence="9" type="ORF">BH719_04980</name>
</gene>
<keyword evidence="10" id="KW-1185">Reference proteome</keyword>
<dbReference type="Proteomes" id="UP000095214">
    <property type="component" value="Chromosome"/>
</dbReference>
<dbReference type="InterPro" id="IPR000515">
    <property type="entry name" value="MetI-like"/>
</dbReference>
<dbReference type="RefSeq" id="WP_009743670.1">
    <property type="nucleotide sequence ID" value="NZ_CP017298.1"/>
</dbReference>
<evidence type="ECO:0000256" key="5">
    <source>
        <dbReference type="ARBA" id="ARBA00022989"/>
    </source>
</evidence>
<dbReference type="PROSITE" id="PS50928">
    <property type="entry name" value="ABC_TM1"/>
    <property type="match status" value="1"/>
</dbReference>
<evidence type="ECO:0000259" key="8">
    <source>
        <dbReference type="PROSITE" id="PS50928"/>
    </source>
</evidence>
<dbReference type="GO" id="GO:0055085">
    <property type="term" value="P:transmembrane transport"/>
    <property type="evidence" value="ECO:0007669"/>
    <property type="project" value="InterPro"/>
</dbReference>
<feature type="transmembrane region" description="Helical" evidence="7">
    <location>
        <begin position="153"/>
        <end position="179"/>
    </location>
</feature>
<evidence type="ECO:0000256" key="7">
    <source>
        <dbReference type="RuleBase" id="RU363032"/>
    </source>
</evidence>
<organism evidence="9 10">
    <name type="scientific">Pauljensenia hongkongensis</name>
    <dbReference type="NCBI Taxonomy" id="178339"/>
    <lineage>
        <taxon>Bacteria</taxon>
        <taxon>Bacillati</taxon>
        <taxon>Actinomycetota</taxon>
        <taxon>Actinomycetes</taxon>
        <taxon>Actinomycetales</taxon>
        <taxon>Actinomycetaceae</taxon>
        <taxon>Pauljensenia</taxon>
    </lineage>
</organism>
<dbReference type="AlphaFoldDB" id="A0A1D8B2C5"/>
<evidence type="ECO:0000256" key="6">
    <source>
        <dbReference type="ARBA" id="ARBA00023136"/>
    </source>
</evidence>
<feature type="transmembrane region" description="Helical" evidence="7">
    <location>
        <begin position="207"/>
        <end position="227"/>
    </location>
</feature>
<evidence type="ECO:0000256" key="1">
    <source>
        <dbReference type="ARBA" id="ARBA00004651"/>
    </source>
</evidence>
<protein>
    <submittedName>
        <fullName evidence="9">Sugar ABC transporter permease</fullName>
    </submittedName>
</protein>
<dbReference type="InterPro" id="IPR051393">
    <property type="entry name" value="ABC_transporter_permease"/>
</dbReference>
<evidence type="ECO:0000256" key="2">
    <source>
        <dbReference type="ARBA" id="ARBA00022448"/>
    </source>
</evidence>
<feature type="transmembrane region" description="Helical" evidence="7">
    <location>
        <begin position="262"/>
        <end position="284"/>
    </location>
</feature>
<dbReference type="SUPFAM" id="SSF161098">
    <property type="entry name" value="MetI-like"/>
    <property type="match status" value="1"/>
</dbReference>
<sequence>MAIRSRRRLRDTLTGYALLAPSLLGVVAFMAVPILVVVWLSVHKWDLIGEPSYVGAPQIASVLSDPGFLSSLGITALLVVLVVPAQIVLGLLLANLLTKGVRGTTVFRALVVIPWIAPPLALGVVWSWIFAPTGGLLSAIAGQRLEILVSPTWALPAAAFVVIWGNVGYTALFFIAGLLSIPKELVEAATVDGASSSQIFWRIKMPLLRPTFFFVSVTSVISVFNLFDQIYALTKGGPDGATEVLAYKIYQEAFETGNLGRAAVMAVVMMLILMAITLAQNLYFRSRTTYEFV</sequence>
<evidence type="ECO:0000256" key="4">
    <source>
        <dbReference type="ARBA" id="ARBA00022692"/>
    </source>
</evidence>
<comment type="subcellular location">
    <subcellularLocation>
        <location evidence="1 7">Cell membrane</location>
        <topology evidence="1 7">Multi-pass membrane protein</topology>
    </subcellularLocation>
</comment>
<feature type="transmembrane region" description="Helical" evidence="7">
    <location>
        <begin position="12"/>
        <end position="42"/>
    </location>
</feature>
<dbReference type="CDD" id="cd06261">
    <property type="entry name" value="TM_PBP2"/>
    <property type="match status" value="1"/>
</dbReference>
<evidence type="ECO:0000313" key="9">
    <source>
        <dbReference type="EMBL" id="AOS47295.1"/>
    </source>
</evidence>
<dbReference type="GO" id="GO:0005886">
    <property type="term" value="C:plasma membrane"/>
    <property type="evidence" value="ECO:0007669"/>
    <property type="project" value="UniProtKB-SubCell"/>
</dbReference>
<keyword evidence="2 7" id="KW-0813">Transport</keyword>
<evidence type="ECO:0000313" key="10">
    <source>
        <dbReference type="Proteomes" id="UP000095214"/>
    </source>
</evidence>
<comment type="similarity">
    <text evidence="7">Belongs to the binding-protein-dependent transport system permease family.</text>
</comment>
<name>A0A1D8B2C5_9ACTO</name>
<feature type="transmembrane region" description="Helical" evidence="7">
    <location>
        <begin position="72"/>
        <end position="94"/>
    </location>
</feature>
<keyword evidence="6 7" id="KW-0472">Membrane</keyword>
<dbReference type="PANTHER" id="PTHR30193:SF37">
    <property type="entry name" value="INNER MEMBRANE ABC TRANSPORTER PERMEASE PROTEIN YCJO"/>
    <property type="match status" value="1"/>
</dbReference>
<accession>A0A1D8B2C5</accession>
<feature type="domain" description="ABC transmembrane type-1" evidence="8">
    <location>
        <begin position="72"/>
        <end position="280"/>
    </location>
</feature>
<keyword evidence="5 7" id="KW-1133">Transmembrane helix</keyword>
<evidence type="ECO:0000256" key="3">
    <source>
        <dbReference type="ARBA" id="ARBA00022475"/>
    </source>
</evidence>
<dbReference type="OrthoDB" id="3265694at2"/>
<dbReference type="InterPro" id="IPR035906">
    <property type="entry name" value="MetI-like_sf"/>
</dbReference>
<keyword evidence="3" id="KW-1003">Cell membrane</keyword>
<dbReference type="PANTHER" id="PTHR30193">
    <property type="entry name" value="ABC TRANSPORTER PERMEASE PROTEIN"/>
    <property type="match status" value="1"/>
</dbReference>
<dbReference type="EMBL" id="CP017298">
    <property type="protein sequence ID" value="AOS47295.1"/>
    <property type="molecule type" value="Genomic_DNA"/>
</dbReference>
<dbReference type="STRING" id="178339.BH719_04980"/>